<sequence length="436" mass="48124">MLINSQDRLQELLEAQAEFRDHLDKAPTDAFYEDKLRRVWERASLTQAYGRLGPFSMENFRRLPITSKDELKKRPLEFCAVTPDGADKYYETTGTTGRPTPTPRLAADVIRNAVSVAEAWRPLLSPDDRVLSLLPSDVVPVGDLITQVCEYLGLVHTRAYPFATGICDWDRLTGIWRTLRPTTVFVAPGVAQQLTRLLKRRGDLDALSESVSRIMLLGEVNTEPFRVRLGSWWGASVYDASYGSTETGTLASSCRAGRHHLLPAANHFELATEAGVVPLRPGARGRLVVTPLHLHARPLLRLDTGDEVTLTDDCACGSPVPSVVVHGRSSDALVLGGAKVTVRDLEEIVYGVTGATGYLMEIDPEGTPLRLLLERDGESDRQLEQEMAEAVRTASRNSLRLTWNTVAFVNSLPATTKSGGSQKSWKRTNIRVVKKV</sequence>
<dbReference type="SUPFAM" id="SSF56801">
    <property type="entry name" value="Acetyl-CoA synthetase-like"/>
    <property type="match status" value="1"/>
</dbReference>
<gene>
    <name evidence="1" type="ORF">OQI_15275</name>
</gene>
<evidence type="ECO:0000313" key="1">
    <source>
        <dbReference type="EMBL" id="OSZ59621.1"/>
    </source>
</evidence>
<dbReference type="InterPro" id="IPR042099">
    <property type="entry name" value="ANL_N_sf"/>
</dbReference>
<accession>A0ABX3YI78</accession>
<reference evidence="1 2" key="1">
    <citation type="submission" date="2016-12" db="EMBL/GenBank/DDBJ databases">
        <title>Genome Mining:The Detection of Biosynthetic Gene Clusters to Aid in the Expression of Curamycin A produced by Streptomyces sp. strain CZA14.</title>
        <authorList>
            <person name="Durrell K.A."/>
            <person name="Kirby B.M."/>
            <person name="Khan W."/>
            <person name="Mthethwa T."/>
            <person name="Le Roes-Hill M."/>
        </authorList>
    </citation>
    <scope>NUCLEOTIDE SEQUENCE [LARGE SCALE GENOMIC DNA]</scope>
    <source>
        <strain evidence="1 2">CZA14</strain>
    </source>
</reference>
<organism evidence="1 2">
    <name type="scientific">Streptomyces pharetrae CZA14</name>
    <dbReference type="NCBI Taxonomy" id="1144883"/>
    <lineage>
        <taxon>Bacteria</taxon>
        <taxon>Bacillati</taxon>
        <taxon>Actinomycetota</taxon>
        <taxon>Actinomycetes</taxon>
        <taxon>Kitasatosporales</taxon>
        <taxon>Streptomycetaceae</taxon>
        <taxon>Streptomyces</taxon>
    </lineage>
</organism>
<dbReference type="Proteomes" id="UP000194266">
    <property type="component" value="Unassembled WGS sequence"/>
</dbReference>
<dbReference type="Gene3D" id="3.40.50.12780">
    <property type="entry name" value="N-terminal domain of ligase-like"/>
    <property type="match status" value="1"/>
</dbReference>
<keyword evidence="2" id="KW-1185">Reference proteome</keyword>
<dbReference type="PANTHER" id="PTHR43845:SF1">
    <property type="entry name" value="BLR5969 PROTEIN"/>
    <property type="match status" value="1"/>
</dbReference>
<evidence type="ECO:0000313" key="2">
    <source>
        <dbReference type="Proteomes" id="UP000194266"/>
    </source>
</evidence>
<comment type="caution">
    <text evidence="1">The sequence shown here is derived from an EMBL/GenBank/DDBJ whole genome shotgun (WGS) entry which is preliminary data.</text>
</comment>
<dbReference type="PANTHER" id="PTHR43845">
    <property type="entry name" value="BLR5969 PROTEIN"/>
    <property type="match status" value="1"/>
</dbReference>
<proteinExistence type="predicted"/>
<dbReference type="EMBL" id="MRYD01000069">
    <property type="protein sequence ID" value="OSZ59621.1"/>
    <property type="molecule type" value="Genomic_DNA"/>
</dbReference>
<protein>
    <submittedName>
        <fullName evidence="1">CoF synthetase</fullName>
    </submittedName>
</protein>
<name>A0ABX3YI78_9ACTN</name>